<dbReference type="Gene3D" id="3.40.830.10">
    <property type="entry name" value="LigB-like"/>
    <property type="match status" value="1"/>
</dbReference>
<accession>A0ABU7L4E2</accession>
<protein>
    <recommendedName>
        <fullName evidence="3">Aromatic ring-opening dioxygenase LigB subunit</fullName>
    </recommendedName>
</protein>
<dbReference type="Proteomes" id="UP001336020">
    <property type="component" value="Unassembled WGS sequence"/>
</dbReference>
<dbReference type="EMBL" id="JAUTXY010000001">
    <property type="protein sequence ID" value="MEE2056373.1"/>
    <property type="molecule type" value="Genomic_DNA"/>
</dbReference>
<dbReference type="SUPFAM" id="SSF53213">
    <property type="entry name" value="LigB-like"/>
    <property type="match status" value="1"/>
</dbReference>
<evidence type="ECO:0008006" key="3">
    <source>
        <dbReference type="Google" id="ProtNLM"/>
    </source>
</evidence>
<dbReference type="RefSeq" id="WP_330131651.1">
    <property type="nucleotide sequence ID" value="NZ_JAUTXY010000001.1"/>
</dbReference>
<evidence type="ECO:0000313" key="1">
    <source>
        <dbReference type="EMBL" id="MEE2056373.1"/>
    </source>
</evidence>
<proteinExistence type="predicted"/>
<evidence type="ECO:0000313" key="2">
    <source>
        <dbReference type="Proteomes" id="UP001336020"/>
    </source>
</evidence>
<comment type="caution">
    <text evidence="1">The sequence shown here is derived from an EMBL/GenBank/DDBJ whole genome shotgun (WGS) entry which is preliminary data.</text>
</comment>
<organism evidence="1 2">
    <name type="scientific">Rhodococcus artemisiae</name>
    <dbReference type="NCBI Taxonomy" id="714159"/>
    <lineage>
        <taxon>Bacteria</taxon>
        <taxon>Bacillati</taxon>
        <taxon>Actinomycetota</taxon>
        <taxon>Actinomycetes</taxon>
        <taxon>Mycobacteriales</taxon>
        <taxon>Nocardiaceae</taxon>
        <taxon>Rhodococcus</taxon>
    </lineage>
</organism>
<reference evidence="1 2" key="1">
    <citation type="submission" date="2023-07" db="EMBL/GenBank/DDBJ databases">
        <authorList>
            <person name="Girao M."/>
            <person name="Carvalho M.F."/>
        </authorList>
    </citation>
    <scope>NUCLEOTIDE SEQUENCE [LARGE SCALE GENOMIC DNA]</scope>
    <source>
        <strain evidence="1 2">YIM65754</strain>
    </source>
</reference>
<gene>
    <name evidence="1" type="ORF">Q7514_02385</name>
</gene>
<name>A0ABU7L4E2_9NOCA</name>
<keyword evidence="2" id="KW-1185">Reference proteome</keyword>
<sequence>MLIAAVFVPSPPLLVPELIGLAASETDDLRHAALDGARRIGDVDEWIVVGTGAEAADVPSHAVGTFRGFGADVRVSLGPAAVTTPGTPDADMPLAALVAGWLRERAAPGARAEVHVLARDTDPADCAQLGKTLRTHLDADTTRRGLLIVADGAATLTAKAPGALDERSAAVEESLRAALAAGDPHGLAAFDAGLCEEIALAGRAAWQVLAGAFTQPPSEATIEYSAAPYGVGYHVGIWRP</sequence>